<dbReference type="PROSITE" id="PS50042">
    <property type="entry name" value="CNMP_BINDING_3"/>
    <property type="match status" value="1"/>
</dbReference>
<accession>A0ABV4TK53</accession>
<reference evidence="2 3" key="1">
    <citation type="submission" date="2024-04" db="EMBL/GenBank/DDBJ databases">
        <title>New Clade of Flavobacterium.</title>
        <authorList>
            <person name="Matos L."/>
            <person name="Proenca D.N."/>
            <person name="Fransisco R.M."/>
            <person name="Chung A.P."/>
            <person name="Maccario L."/>
            <person name="Sorensen S.J."/>
            <person name="Morais P.V."/>
        </authorList>
    </citation>
    <scope>NUCLEOTIDE SEQUENCE [LARGE SCALE GENOMIC DNA]</scope>
    <source>
        <strain evidence="2 3">FBOR7N2.3</strain>
    </source>
</reference>
<dbReference type="InterPro" id="IPR018490">
    <property type="entry name" value="cNMP-bd_dom_sf"/>
</dbReference>
<comment type="caution">
    <text evidence="2">The sequence shown here is derived from an EMBL/GenBank/DDBJ whole genome shotgun (WGS) entry which is preliminary data.</text>
</comment>
<sequence length="175" mass="20750">MNNNKEWDKFRHLFKRQEIPVKTILLNEGEISKQAFYIEQGCLRVCFNNNGKDITFQFFFEGESVSSIESFRTNQPSLFTIESIEPCIIHSISKSDFQTIIESSTVIKEQVEEHTFQRLIFYQKLFLSHIKDNPEKRYLELLENNPKILRRVPQHYIASFLGITSVSLSRIRNRR</sequence>
<dbReference type="Proteomes" id="UP001574170">
    <property type="component" value="Unassembled WGS sequence"/>
</dbReference>
<dbReference type="CDD" id="cd00038">
    <property type="entry name" value="CAP_ED"/>
    <property type="match status" value="1"/>
</dbReference>
<keyword evidence="3" id="KW-1185">Reference proteome</keyword>
<dbReference type="EMBL" id="JBCFQK010000002">
    <property type="protein sequence ID" value="MFA9193336.1"/>
    <property type="molecule type" value="Genomic_DNA"/>
</dbReference>
<dbReference type="InterPro" id="IPR000595">
    <property type="entry name" value="cNMP-bd_dom"/>
</dbReference>
<organism evidence="2 3">
    <name type="scientific">Flavobacterium magnesitis</name>
    <dbReference type="NCBI Taxonomy" id="3138077"/>
    <lineage>
        <taxon>Bacteria</taxon>
        <taxon>Pseudomonadati</taxon>
        <taxon>Bacteroidota</taxon>
        <taxon>Flavobacteriia</taxon>
        <taxon>Flavobacteriales</taxon>
        <taxon>Flavobacteriaceae</taxon>
        <taxon>Flavobacterium</taxon>
    </lineage>
</organism>
<dbReference type="InterPro" id="IPR014710">
    <property type="entry name" value="RmlC-like_jellyroll"/>
</dbReference>
<evidence type="ECO:0000313" key="2">
    <source>
        <dbReference type="EMBL" id="MFA9193336.1"/>
    </source>
</evidence>
<gene>
    <name evidence="2" type="ORF">AAGV33_02885</name>
</gene>
<proteinExistence type="predicted"/>
<dbReference type="Gene3D" id="2.60.120.10">
    <property type="entry name" value="Jelly Rolls"/>
    <property type="match status" value="1"/>
</dbReference>
<evidence type="ECO:0000313" key="3">
    <source>
        <dbReference type="Proteomes" id="UP001574170"/>
    </source>
</evidence>
<evidence type="ECO:0000259" key="1">
    <source>
        <dbReference type="PROSITE" id="PS50042"/>
    </source>
</evidence>
<feature type="domain" description="Cyclic nucleotide-binding" evidence="1">
    <location>
        <begin position="25"/>
        <end position="118"/>
    </location>
</feature>
<dbReference type="RefSeq" id="WP_373390432.1">
    <property type="nucleotide sequence ID" value="NZ_JBCFQJ010000004.1"/>
</dbReference>
<protein>
    <submittedName>
        <fullName evidence="2">Crp/Fnr family transcriptional regulator</fullName>
    </submittedName>
</protein>
<name>A0ABV4TK53_9FLAO</name>
<dbReference type="Pfam" id="PF00027">
    <property type="entry name" value="cNMP_binding"/>
    <property type="match status" value="1"/>
</dbReference>
<dbReference type="SUPFAM" id="SSF51206">
    <property type="entry name" value="cAMP-binding domain-like"/>
    <property type="match status" value="1"/>
</dbReference>